<evidence type="ECO:0000256" key="5">
    <source>
        <dbReference type="ARBA" id="ARBA00022898"/>
    </source>
</evidence>
<keyword evidence="11" id="KW-1185">Reference proteome</keyword>
<dbReference type="InterPro" id="IPR015422">
    <property type="entry name" value="PyrdxlP-dep_Trfase_small"/>
</dbReference>
<organism evidence="9 10">
    <name type="scientific">Bhargavaea beijingensis</name>
    <dbReference type="NCBI Taxonomy" id="426756"/>
    <lineage>
        <taxon>Bacteria</taxon>
        <taxon>Bacillati</taxon>
        <taxon>Bacillota</taxon>
        <taxon>Bacilli</taxon>
        <taxon>Bacillales</taxon>
        <taxon>Caryophanaceae</taxon>
        <taxon>Bhargavaea</taxon>
    </lineage>
</organism>
<proteinExistence type="inferred from homology"/>
<dbReference type="FunFam" id="3.40.640.10:FF:000033">
    <property type="entry name" value="Aspartate aminotransferase"/>
    <property type="match status" value="1"/>
</dbReference>
<dbReference type="PANTHER" id="PTHR46383:SF1">
    <property type="entry name" value="ASPARTATE AMINOTRANSFERASE"/>
    <property type="match status" value="1"/>
</dbReference>
<dbReference type="Pfam" id="PF00155">
    <property type="entry name" value="Aminotran_1_2"/>
    <property type="match status" value="1"/>
</dbReference>
<dbReference type="CDD" id="cd00609">
    <property type="entry name" value="AAT_like"/>
    <property type="match status" value="1"/>
</dbReference>
<evidence type="ECO:0000313" key="10">
    <source>
        <dbReference type="Proteomes" id="UP000198823"/>
    </source>
</evidence>
<protein>
    <recommendedName>
        <fullName evidence="6">Aminotransferase</fullName>
        <ecNumber evidence="6">2.6.1.-</ecNumber>
    </recommendedName>
</protein>
<evidence type="ECO:0000256" key="4">
    <source>
        <dbReference type="ARBA" id="ARBA00022679"/>
    </source>
</evidence>
<feature type="domain" description="Aminotransferase class I/classII large" evidence="7">
    <location>
        <begin position="33"/>
        <end position="387"/>
    </location>
</feature>
<evidence type="ECO:0000313" key="9">
    <source>
        <dbReference type="EMBL" id="SDE14939.1"/>
    </source>
</evidence>
<evidence type="ECO:0000256" key="2">
    <source>
        <dbReference type="ARBA" id="ARBA00007441"/>
    </source>
</evidence>
<evidence type="ECO:0000256" key="1">
    <source>
        <dbReference type="ARBA" id="ARBA00001933"/>
    </source>
</evidence>
<dbReference type="PRINTS" id="PR00753">
    <property type="entry name" value="ACCSYNTHASE"/>
</dbReference>
<dbReference type="GO" id="GO:0030170">
    <property type="term" value="F:pyridoxal phosphate binding"/>
    <property type="evidence" value="ECO:0007669"/>
    <property type="project" value="InterPro"/>
</dbReference>
<dbReference type="Gene3D" id="3.40.640.10">
    <property type="entry name" value="Type I PLP-dependent aspartate aminotransferase-like (Major domain)"/>
    <property type="match status" value="1"/>
</dbReference>
<sequence length="397" mass="43554">MDRRLAKRTETLTPSSTLAITAKAKQMKKEGIDVIGLGAGEPDYNTPDPIIEAAYASMKEGKTKYTPAGGLPELKDAIIRKMSRDHGLTYRPSEVLVGIGAKHVLYTLFQVILDPGDEVIIPIPYWVSYPEQVKLAGGVPVYVEGSVDSGFKITAEQLKEAVSDKTKAFILNSPSNPSGMIYTEEELNSLLEVCREADIWIISDEIYEKLIYGDARHVSIATLSDDAKDRTIVINGVSKSHSMTGWRIGYACGDEAVIKAMTDLASHSTSNPVTTSQYAAIEAYDGPQDAVETMRKDFGKRLDAVYPLLSDIPGFNVLKPQGAFYLLPEVSEAVRKTGFEDTDAFARALLEEAEVAVIPGSGFGAPDTIRLSYATELSQFKEAVRRIREFVEARWQD</sequence>
<gene>
    <name evidence="8" type="ORF">EJA12_13230</name>
    <name evidence="9" type="ORF">SAMN04488126_10447</name>
</gene>
<dbReference type="EMBL" id="FNAR01000004">
    <property type="protein sequence ID" value="SDE14939.1"/>
    <property type="molecule type" value="Genomic_DNA"/>
</dbReference>
<dbReference type="InterPro" id="IPR004838">
    <property type="entry name" value="NHTrfase_class1_PyrdxlP-BS"/>
</dbReference>
<comment type="similarity">
    <text evidence="2 6">Belongs to the class-I pyridoxal-phosphate-dependent aminotransferase family.</text>
</comment>
<reference evidence="8 11" key="2">
    <citation type="submission" date="2018-12" db="EMBL/GenBank/DDBJ databases">
        <title>Comparitive functional genomics of dry heat resistant strains isolated from the viking spacecraft.</title>
        <authorList>
            <person name="Seuylemezian A."/>
            <person name="Vaishampayan P."/>
        </authorList>
    </citation>
    <scope>NUCLEOTIDE SEQUENCE [LARGE SCALE GENOMIC DNA]</scope>
    <source>
        <strain evidence="8 11">M6-11</strain>
    </source>
</reference>
<name>A0A1G7AJC0_9BACL</name>
<evidence type="ECO:0000256" key="3">
    <source>
        <dbReference type="ARBA" id="ARBA00022576"/>
    </source>
</evidence>
<dbReference type="AlphaFoldDB" id="A0A1G7AJC0"/>
<dbReference type="Gene3D" id="3.90.1150.10">
    <property type="entry name" value="Aspartate Aminotransferase, domain 1"/>
    <property type="match status" value="1"/>
</dbReference>
<dbReference type="STRING" id="426756.SAMN04488126_10447"/>
<dbReference type="InterPro" id="IPR050596">
    <property type="entry name" value="AspAT/PAT-like"/>
</dbReference>
<evidence type="ECO:0000313" key="8">
    <source>
        <dbReference type="EMBL" id="RSK24836.1"/>
    </source>
</evidence>
<dbReference type="GO" id="GO:0008483">
    <property type="term" value="F:transaminase activity"/>
    <property type="evidence" value="ECO:0007669"/>
    <property type="project" value="UniProtKB-KW"/>
</dbReference>
<keyword evidence="5" id="KW-0663">Pyridoxal phosphate</keyword>
<dbReference type="Proteomes" id="UP000198823">
    <property type="component" value="Unassembled WGS sequence"/>
</dbReference>
<dbReference type="SUPFAM" id="SSF53383">
    <property type="entry name" value="PLP-dependent transferases"/>
    <property type="match status" value="1"/>
</dbReference>
<dbReference type="GO" id="GO:0006520">
    <property type="term" value="P:amino acid metabolic process"/>
    <property type="evidence" value="ECO:0007669"/>
    <property type="project" value="InterPro"/>
</dbReference>
<dbReference type="PANTHER" id="PTHR46383">
    <property type="entry name" value="ASPARTATE AMINOTRANSFERASE"/>
    <property type="match status" value="1"/>
</dbReference>
<accession>A0A1G7AJC0</accession>
<dbReference type="RefSeq" id="WP_092095090.1">
    <property type="nucleotide sequence ID" value="NZ_FNAR01000004.1"/>
</dbReference>
<dbReference type="InterPro" id="IPR004839">
    <property type="entry name" value="Aminotransferase_I/II_large"/>
</dbReference>
<keyword evidence="3 6" id="KW-0032">Aminotransferase</keyword>
<keyword evidence="4 6" id="KW-0808">Transferase</keyword>
<dbReference type="InterPro" id="IPR015421">
    <property type="entry name" value="PyrdxlP-dep_Trfase_major"/>
</dbReference>
<evidence type="ECO:0000259" key="7">
    <source>
        <dbReference type="Pfam" id="PF00155"/>
    </source>
</evidence>
<dbReference type="EC" id="2.6.1.-" evidence="6"/>
<reference evidence="9 10" key="1">
    <citation type="submission" date="2016-10" db="EMBL/GenBank/DDBJ databases">
        <authorList>
            <person name="de Groot N.N."/>
        </authorList>
    </citation>
    <scope>NUCLEOTIDE SEQUENCE [LARGE SCALE GENOMIC DNA]</scope>
    <source>
        <strain evidence="9 10">CGMCC 1.6762</strain>
    </source>
</reference>
<dbReference type="OrthoDB" id="9802328at2"/>
<evidence type="ECO:0000256" key="6">
    <source>
        <dbReference type="RuleBase" id="RU000481"/>
    </source>
</evidence>
<dbReference type="Proteomes" id="UP000272481">
    <property type="component" value="Unassembled WGS sequence"/>
</dbReference>
<dbReference type="InterPro" id="IPR015424">
    <property type="entry name" value="PyrdxlP-dep_Trfase"/>
</dbReference>
<dbReference type="EMBL" id="RWGW01000023">
    <property type="protein sequence ID" value="RSK24836.1"/>
    <property type="molecule type" value="Genomic_DNA"/>
</dbReference>
<dbReference type="PROSITE" id="PS00105">
    <property type="entry name" value="AA_TRANSFER_CLASS_1"/>
    <property type="match status" value="1"/>
</dbReference>
<comment type="cofactor">
    <cofactor evidence="1 6">
        <name>pyridoxal 5'-phosphate</name>
        <dbReference type="ChEBI" id="CHEBI:597326"/>
    </cofactor>
</comment>
<evidence type="ECO:0000313" key="11">
    <source>
        <dbReference type="Proteomes" id="UP000272481"/>
    </source>
</evidence>